<reference evidence="12 13" key="1">
    <citation type="submission" date="2013-07" db="EMBL/GenBank/DDBJ databases">
        <title>The Genome Sequence of Cryptococcus heveanensis BCC8398.</title>
        <authorList>
            <consortium name="The Broad Institute Genome Sequencing Platform"/>
            <person name="Cuomo C."/>
            <person name="Litvintseva A."/>
            <person name="Chen Y."/>
            <person name="Heitman J."/>
            <person name="Sun S."/>
            <person name="Springer D."/>
            <person name="Dromer F."/>
            <person name="Young S.K."/>
            <person name="Zeng Q."/>
            <person name="Gargeya S."/>
            <person name="Fitzgerald M."/>
            <person name="Abouelleil A."/>
            <person name="Alvarado L."/>
            <person name="Berlin A.M."/>
            <person name="Chapman S.B."/>
            <person name="Dewar J."/>
            <person name="Goldberg J."/>
            <person name="Griggs A."/>
            <person name="Gujja S."/>
            <person name="Hansen M."/>
            <person name="Howarth C."/>
            <person name="Imamovic A."/>
            <person name="Larimer J."/>
            <person name="McCowan C."/>
            <person name="Murphy C."/>
            <person name="Pearson M."/>
            <person name="Priest M."/>
            <person name="Roberts A."/>
            <person name="Saif S."/>
            <person name="Shea T."/>
            <person name="Sykes S."/>
            <person name="Wortman J."/>
            <person name="Nusbaum C."/>
            <person name="Birren B."/>
        </authorList>
    </citation>
    <scope>NUCLEOTIDE SEQUENCE [LARGE SCALE GENOMIC DNA]</scope>
    <source>
        <strain evidence="12 13">BCC8398</strain>
    </source>
</reference>
<comment type="similarity">
    <text evidence="2">Belongs to the acetyltransferase family. GNA1 subfamily.</text>
</comment>
<dbReference type="Pfam" id="PF00611">
    <property type="entry name" value="FCH"/>
    <property type="match status" value="1"/>
</dbReference>
<dbReference type="SUPFAM" id="SSF103657">
    <property type="entry name" value="BAR/IMD domain-like"/>
    <property type="match status" value="1"/>
</dbReference>
<feature type="region of interest" description="Disordered" evidence="9">
    <location>
        <begin position="1"/>
        <end position="42"/>
    </location>
</feature>
<dbReference type="InterPro" id="IPR016181">
    <property type="entry name" value="Acyl_CoA_acyltransferase"/>
</dbReference>
<evidence type="ECO:0000259" key="10">
    <source>
        <dbReference type="PROSITE" id="PS50238"/>
    </source>
</evidence>
<dbReference type="SMART" id="SM00324">
    <property type="entry name" value="RhoGAP"/>
    <property type="match status" value="1"/>
</dbReference>
<dbReference type="PANTHER" id="PTHR13355">
    <property type="entry name" value="GLUCOSAMINE 6-PHOSPHATE N-ACETYLTRANSFERASE"/>
    <property type="match status" value="1"/>
</dbReference>
<reference evidence="13" key="2">
    <citation type="submission" date="2013-12" db="EMBL/GenBank/DDBJ databases">
        <title>Evolution of pathogenesis and genome organization in the Tremellales.</title>
        <authorList>
            <person name="Cuomo C."/>
            <person name="Litvintseva A."/>
            <person name="Heitman J."/>
            <person name="Chen Y."/>
            <person name="Sun S."/>
            <person name="Springer D."/>
            <person name="Dromer F."/>
            <person name="Young S."/>
            <person name="Zeng Q."/>
            <person name="Chapman S."/>
            <person name="Gujja S."/>
            <person name="Saif S."/>
            <person name="Birren B."/>
        </authorList>
    </citation>
    <scope>NUCLEOTIDE SEQUENCE [LARGE SCALE GENOMIC DNA]</scope>
    <source>
        <strain evidence="13">BCC8398</strain>
    </source>
</reference>
<dbReference type="UniPathway" id="UPA00113">
    <property type="reaction ID" value="UER00529"/>
</dbReference>
<dbReference type="SUPFAM" id="SSF48350">
    <property type="entry name" value="GTPase activation domain, GAP"/>
    <property type="match status" value="1"/>
</dbReference>
<keyword evidence="5" id="KW-0012">Acyltransferase</keyword>
<keyword evidence="13" id="KW-1185">Reference proteome</keyword>
<feature type="domain" description="Rho-GAP" evidence="10">
    <location>
        <begin position="471"/>
        <end position="668"/>
    </location>
</feature>
<dbReference type="Gene3D" id="1.10.555.10">
    <property type="entry name" value="Rho GTPase activation protein"/>
    <property type="match status" value="1"/>
</dbReference>
<organism evidence="12 13">
    <name type="scientific">Kwoniella heveanensis BCC8398</name>
    <dbReference type="NCBI Taxonomy" id="1296120"/>
    <lineage>
        <taxon>Eukaryota</taxon>
        <taxon>Fungi</taxon>
        <taxon>Dikarya</taxon>
        <taxon>Basidiomycota</taxon>
        <taxon>Agaricomycotina</taxon>
        <taxon>Tremellomycetes</taxon>
        <taxon>Tremellales</taxon>
        <taxon>Cryptococcaceae</taxon>
        <taxon>Kwoniella</taxon>
    </lineage>
</organism>
<dbReference type="PROSITE" id="PS51186">
    <property type="entry name" value="GNAT"/>
    <property type="match status" value="1"/>
</dbReference>
<sequence>MAYAYPSGDLGGSSSSLDRVSYGQGQGYHPLHTGTGRKASDPGHDVLREFKHILAEDEHYISFFQERIRVEEQYIESLTRLYDRSVAIDTLHDDAGPRKSQRSTTRRAWQEVRDYTQREVQSREAMVGALREDVVKELVKLKEEQMRIRGVLKDNVKLANEMYEDHAKYQLPKLKKTYYQKCQALEDHKRQEHAIAMQARLLSTPSPPSPANTPLHEHPFAANASAGNPLNPNAYTSPPTATPPLPPMSNPVASQPYPAAHGQAGSASGGAGESKGKDVLNDIAAQSRKGFSAFMQKLGGDKDKEKDRDDGGFTIGGGSGGGNDGDGGLQRRGTGAGNNQKALGAMRGVKAKREADEADKAYRMGVFHLESLRLRREKLQQSAMTSLETFNDELGNKLRYSLESYVDAIHGTAATNAQATEVARAAIEGINTEQDIMLFRARLRAINSMPTAPVPYENFYVGPCRSLIFGVSLTDYDFTRGEGSDHGRPPAIIEKAIQAIDERGLDSEGIYRVSGRHANVQKMIQGIELDEEKFRFNERDDVFSIGNILKQYLRELPEPVFPLPHPERVKYTESRESHIESNFSTLRARLRRLPPIHQTTFQAMIEHLGRVNQHSANNKMDAKNLAVLFNSVLFGQDQLPTDSNTLMMHHQGKDTVLEDLITFSDLLFGVDSPAVAPTALPPGPALPRSGVLSYHPVDEGLQPGSSRTKIKISQPGSAPAQGQSGGQTPKSALGTNEPGTAKPATVAQMEEPLSNMVGGRNGFTPDDQLDLLFDPKHIPATLRDGLPEDVHVRPLASTDLLRSHFQLLNTLRESPALAPSVYAAIFSHFKSCPGTYYVLVMVDKSTDQLVASGTLILERKHINNGGASGHFEDIVVSDTMQGKGLGLRLVVGLRDMAVALGCYKVILDCKEQKIPFYEKCGFYKRSAGMAYYVADHPEADATKEKDSSDQQPSASGSGSGSGAFGLMASLASGVAGAISSIGGESAQPSQTIASPSAITPSEGRPDLTMATSPETTAESGDGTGDGAVQSPSSPTFTSASSGTGVTYSFPTETDQAVLPPWAAEGLGSSPLVSPIASTTNRAGAQAVAFEGAAGAGDVRGESQDDSPSADGARSQLRTPLPPGAAPASTSAEPERQA</sequence>
<evidence type="ECO:0000256" key="5">
    <source>
        <dbReference type="ARBA" id="ARBA00023315"/>
    </source>
</evidence>
<dbReference type="InterPro" id="IPR039143">
    <property type="entry name" value="GNPNAT1-like"/>
</dbReference>
<name>A0A1B9GX20_9TREE</name>
<dbReference type="InterPro" id="IPR001060">
    <property type="entry name" value="FCH_dom"/>
</dbReference>
<dbReference type="PROSITE" id="PS50238">
    <property type="entry name" value="RHOGAP"/>
    <property type="match status" value="1"/>
</dbReference>
<feature type="compositionally biased region" description="Low complexity" evidence="9">
    <location>
        <begin position="1030"/>
        <end position="1044"/>
    </location>
</feature>
<dbReference type="InterPro" id="IPR008936">
    <property type="entry name" value="Rho_GTPase_activation_prot"/>
</dbReference>
<feature type="region of interest" description="Disordered" evidence="9">
    <location>
        <begin position="940"/>
        <end position="960"/>
    </location>
</feature>
<dbReference type="Pfam" id="PF00583">
    <property type="entry name" value="Acetyltransf_1"/>
    <property type="match status" value="1"/>
</dbReference>
<feature type="region of interest" description="Disordered" evidence="9">
    <location>
        <begin position="982"/>
        <end position="1047"/>
    </location>
</feature>
<evidence type="ECO:0000313" key="12">
    <source>
        <dbReference type="EMBL" id="OCF35495.1"/>
    </source>
</evidence>
<evidence type="ECO:0000256" key="4">
    <source>
        <dbReference type="ARBA" id="ARBA00022679"/>
    </source>
</evidence>
<dbReference type="FunFam" id="3.40.630.30:FF:000105">
    <property type="entry name" value="Glucosamine 6-phosphate N-acetyltransferase"/>
    <property type="match status" value="1"/>
</dbReference>
<dbReference type="Gene3D" id="3.40.630.30">
    <property type="match status" value="1"/>
</dbReference>
<gene>
    <name evidence="12" type="ORF">I316_02547</name>
</gene>
<evidence type="ECO:0000256" key="9">
    <source>
        <dbReference type="SAM" id="MobiDB-lite"/>
    </source>
</evidence>
<evidence type="ECO:0000313" key="13">
    <source>
        <dbReference type="Proteomes" id="UP000092666"/>
    </source>
</evidence>
<dbReference type="CDD" id="cd04301">
    <property type="entry name" value="NAT_SF"/>
    <property type="match status" value="1"/>
</dbReference>
<dbReference type="EMBL" id="KI669498">
    <property type="protein sequence ID" value="OCF35495.1"/>
    <property type="molecule type" value="Genomic_DNA"/>
</dbReference>
<proteinExistence type="inferred from homology"/>
<comment type="pathway">
    <text evidence="1">Nucleotide-sugar biosynthesis; UDP-N-acetyl-alpha-D-glucosamine biosynthesis; N-acetyl-alpha-D-glucosamine 1-phosphate from alpha-D-glucosamine 6-phosphate (route I): step 1/2.</text>
</comment>
<dbReference type="GO" id="GO:0006048">
    <property type="term" value="P:UDP-N-acetylglucosamine biosynthetic process"/>
    <property type="evidence" value="ECO:0007669"/>
    <property type="project" value="UniProtKB-UniPathway"/>
</dbReference>
<feature type="compositionally biased region" description="Gly residues" evidence="9">
    <location>
        <begin position="313"/>
        <end position="336"/>
    </location>
</feature>
<dbReference type="STRING" id="1296120.A0A1B9GX20"/>
<evidence type="ECO:0000256" key="8">
    <source>
        <dbReference type="ARBA" id="ARBA00048964"/>
    </source>
</evidence>
<accession>A0A1B9GX20</accession>
<dbReference type="InterPro" id="IPR000198">
    <property type="entry name" value="RhoGAP_dom"/>
</dbReference>
<dbReference type="GO" id="GO:0007165">
    <property type="term" value="P:signal transduction"/>
    <property type="evidence" value="ECO:0007669"/>
    <property type="project" value="InterPro"/>
</dbReference>
<feature type="compositionally biased region" description="Basic and acidic residues" evidence="9">
    <location>
        <begin position="299"/>
        <end position="311"/>
    </location>
</feature>
<evidence type="ECO:0000256" key="1">
    <source>
        <dbReference type="ARBA" id="ARBA00004832"/>
    </source>
</evidence>
<feature type="compositionally biased region" description="Low complexity" evidence="9">
    <location>
        <begin position="713"/>
        <end position="722"/>
    </location>
</feature>
<dbReference type="EC" id="2.3.1.4" evidence="3"/>
<keyword evidence="4" id="KW-0808">Transferase</keyword>
<feature type="compositionally biased region" description="Pro residues" evidence="9">
    <location>
        <begin position="240"/>
        <end position="249"/>
    </location>
</feature>
<feature type="compositionally biased region" description="Polar residues" evidence="9">
    <location>
        <begin position="1009"/>
        <end position="1018"/>
    </location>
</feature>
<feature type="compositionally biased region" description="Polar residues" evidence="9">
    <location>
        <begin position="728"/>
        <end position="738"/>
    </location>
</feature>
<dbReference type="AlphaFoldDB" id="A0A1B9GX20"/>
<feature type="region of interest" description="Disordered" evidence="9">
    <location>
        <begin position="690"/>
        <end position="741"/>
    </location>
</feature>
<feature type="region of interest" description="Disordered" evidence="9">
    <location>
        <begin position="299"/>
        <end position="340"/>
    </location>
</feature>
<dbReference type="OrthoDB" id="79452at2759"/>
<dbReference type="GO" id="GO:0004343">
    <property type="term" value="F:glucosamine 6-phosphate N-acetyltransferase activity"/>
    <property type="evidence" value="ECO:0007669"/>
    <property type="project" value="UniProtKB-EC"/>
</dbReference>
<feature type="compositionally biased region" description="Polar residues" evidence="9">
    <location>
        <begin position="987"/>
        <end position="999"/>
    </location>
</feature>
<protein>
    <recommendedName>
        <fullName evidence="3">glucosamine-phosphate N-acetyltransferase</fullName>
        <ecNumber evidence="3">2.3.1.4</ecNumber>
    </recommendedName>
    <alternativeName>
        <fullName evidence="6">Phosphoglucosamine acetylase</fullName>
    </alternativeName>
    <alternativeName>
        <fullName evidence="7">Phosphoglucosamine transacetylase</fullName>
    </alternativeName>
</protein>
<feature type="region of interest" description="Disordered" evidence="9">
    <location>
        <begin position="202"/>
        <end position="277"/>
    </location>
</feature>
<dbReference type="Proteomes" id="UP000092666">
    <property type="component" value="Unassembled WGS sequence"/>
</dbReference>
<feature type="region of interest" description="Disordered" evidence="9">
    <location>
        <begin position="1093"/>
        <end position="1137"/>
    </location>
</feature>
<dbReference type="PANTHER" id="PTHR13355:SF11">
    <property type="entry name" value="GLUCOSAMINE 6-PHOSPHATE N-ACETYLTRANSFERASE"/>
    <property type="match status" value="1"/>
</dbReference>
<dbReference type="InterPro" id="IPR027267">
    <property type="entry name" value="AH/BAR_dom_sf"/>
</dbReference>
<dbReference type="InterPro" id="IPR000182">
    <property type="entry name" value="GNAT_dom"/>
</dbReference>
<dbReference type="Gene3D" id="1.20.1270.60">
    <property type="entry name" value="Arfaptin homology (AH) domain/BAR domain"/>
    <property type="match status" value="2"/>
</dbReference>
<comment type="catalytic activity">
    <reaction evidence="8">
        <text>D-glucosamine 6-phosphate + acetyl-CoA = N-acetyl-D-glucosamine 6-phosphate + CoA + H(+)</text>
        <dbReference type="Rhea" id="RHEA:10292"/>
        <dbReference type="ChEBI" id="CHEBI:15378"/>
        <dbReference type="ChEBI" id="CHEBI:57287"/>
        <dbReference type="ChEBI" id="CHEBI:57288"/>
        <dbReference type="ChEBI" id="CHEBI:57513"/>
        <dbReference type="ChEBI" id="CHEBI:58725"/>
        <dbReference type="EC" id="2.3.1.4"/>
    </reaction>
</comment>
<dbReference type="SUPFAM" id="SSF55729">
    <property type="entry name" value="Acyl-CoA N-acyltransferases (Nat)"/>
    <property type="match status" value="1"/>
</dbReference>
<evidence type="ECO:0000256" key="3">
    <source>
        <dbReference type="ARBA" id="ARBA00012703"/>
    </source>
</evidence>
<evidence type="ECO:0000256" key="7">
    <source>
        <dbReference type="ARBA" id="ARBA00030832"/>
    </source>
</evidence>
<feature type="domain" description="N-acetyltransferase" evidence="11">
    <location>
        <begin position="790"/>
        <end position="940"/>
    </location>
</feature>
<dbReference type="Pfam" id="PF00620">
    <property type="entry name" value="RhoGAP"/>
    <property type="match status" value="1"/>
</dbReference>
<evidence type="ECO:0000256" key="6">
    <source>
        <dbReference type="ARBA" id="ARBA00030011"/>
    </source>
</evidence>
<evidence type="ECO:0000259" key="11">
    <source>
        <dbReference type="PROSITE" id="PS51186"/>
    </source>
</evidence>
<evidence type="ECO:0000256" key="2">
    <source>
        <dbReference type="ARBA" id="ARBA00006048"/>
    </source>
</evidence>